<evidence type="ECO:0000313" key="5">
    <source>
        <dbReference type="Proteomes" id="UP000237144"/>
    </source>
</evidence>
<protein>
    <recommendedName>
        <fullName evidence="3">BAG domain-containing protein</fullName>
    </recommendedName>
</protein>
<keyword evidence="1" id="KW-0175">Coiled coil</keyword>
<accession>A0A2S5BDI5</accession>
<sequence length="619" mass="67050">MLAYSPATFTAAPHFAGLASQFDPSPYSRQSRLQELRRVEAAIQAEIAEEEARRRHLAQRAALEFALRQQAEERRRRQEAEAEARMIAAAIARRQERAREIALARYAQEQEYRRRVEYARQQQHNAQLRQQLEARRQRARQAQIAPALVQLVVDIFAAQQEEDKAAQRNEEPASTAPVKAEKHVEFALDTRPPVVAKPADAEKVAGETSPGAIGPELEDAAKVLQRRFRRHAARRSALEQLSALAKDLVTRRREFEAPAELHFQSSPAASDLTLTPSSAPLAYDKSNKSFLGYEDFLVSLLSKIDAVESNGDKVVQRARKGLVAQVEKELSRLDELKQHEWERQSGTSSAASATASDSEDGVEEEEHVASALETADVVAQDLDETAVPSSVLSDIPTPANDVATVPADDSTVDTESAGHASPEQTEPVIAERAAAATVAAETDSTPTSKDIASASATTELPTPRAAEPSEPTHGPTSTTELSVPHDDEADSTASSSDDEIDAVVAQVLNRAKALGEQVEALERADRTDTSSTPENASSIRDDESGEEIKNKSPQDEVAPAEAAAPATVVATPESETASRPTDAKAVAAEADDSTKEEKIADVREEDSKSEAATEDFEML</sequence>
<dbReference type="AlphaFoldDB" id="A0A2S5BDI5"/>
<feature type="compositionally biased region" description="Acidic residues" evidence="2">
    <location>
        <begin position="357"/>
        <end position="366"/>
    </location>
</feature>
<name>A0A2S5BDI5_9BASI</name>
<evidence type="ECO:0000256" key="2">
    <source>
        <dbReference type="SAM" id="MobiDB-lite"/>
    </source>
</evidence>
<dbReference type="OrthoDB" id="2530451at2759"/>
<dbReference type="Proteomes" id="UP000237144">
    <property type="component" value="Unassembled WGS sequence"/>
</dbReference>
<dbReference type="Gene3D" id="1.20.58.120">
    <property type="entry name" value="BAG domain"/>
    <property type="match status" value="1"/>
</dbReference>
<dbReference type="GO" id="GO:0051087">
    <property type="term" value="F:protein-folding chaperone binding"/>
    <property type="evidence" value="ECO:0007669"/>
    <property type="project" value="InterPro"/>
</dbReference>
<dbReference type="InterPro" id="IPR003103">
    <property type="entry name" value="BAG_domain"/>
</dbReference>
<feature type="compositionally biased region" description="Polar residues" evidence="2">
    <location>
        <begin position="529"/>
        <end position="538"/>
    </location>
</feature>
<dbReference type="EMBL" id="PJQD01000021">
    <property type="protein sequence ID" value="POY74813.1"/>
    <property type="molecule type" value="Genomic_DNA"/>
</dbReference>
<proteinExistence type="predicted"/>
<evidence type="ECO:0000259" key="3">
    <source>
        <dbReference type="Pfam" id="PF02179"/>
    </source>
</evidence>
<gene>
    <name evidence="4" type="ORF">BMF94_2086</name>
</gene>
<feature type="compositionally biased region" description="Low complexity" evidence="2">
    <location>
        <begin position="345"/>
        <end position="356"/>
    </location>
</feature>
<feature type="compositionally biased region" description="Basic and acidic residues" evidence="2">
    <location>
        <begin position="592"/>
        <end position="611"/>
    </location>
</feature>
<dbReference type="PROSITE" id="PS50096">
    <property type="entry name" value="IQ"/>
    <property type="match status" value="1"/>
</dbReference>
<comment type="caution">
    <text evidence="4">The sequence shown here is derived from an EMBL/GenBank/DDBJ whole genome shotgun (WGS) entry which is preliminary data.</text>
</comment>
<feature type="region of interest" description="Disordered" evidence="2">
    <location>
        <begin position="337"/>
        <end position="501"/>
    </location>
</feature>
<feature type="compositionally biased region" description="Basic and acidic residues" evidence="2">
    <location>
        <begin position="539"/>
        <end position="554"/>
    </location>
</feature>
<feature type="coiled-coil region" evidence="1">
    <location>
        <begin position="118"/>
        <end position="145"/>
    </location>
</feature>
<feature type="compositionally biased region" description="Low complexity" evidence="2">
    <location>
        <begin position="556"/>
        <end position="573"/>
    </location>
</feature>
<dbReference type="Pfam" id="PF02179">
    <property type="entry name" value="BAG"/>
    <property type="match status" value="1"/>
</dbReference>
<keyword evidence="5" id="KW-1185">Reference proteome</keyword>
<reference evidence="4 5" key="1">
    <citation type="journal article" date="2018" name="Front. Microbiol.">
        <title>Prospects for Fungal Bioremediation of Acidic Radioactive Waste Sites: Characterization and Genome Sequence of Rhodotorula taiwanensis MD1149.</title>
        <authorList>
            <person name="Tkavc R."/>
            <person name="Matrosova V.Y."/>
            <person name="Grichenko O.E."/>
            <person name="Gostincar C."/>
            <person name="Volpe R.P."/>
            <person name="Klimenkova P."/>
            <person name="Gaidamakova E.K."/>
            <person name="Zhou C.E."/>
            <person name="Stewart B.J."/>
            <person name="Lyman M.G."/>
            <person name="Malfatti S.A."/>
            <person name="Rubinfeld B."/>
            <person name="Courtot M."/>
            <person name="Singh J."/>
            <person name="Dalgard C.L."/>
            <person name="Hamilton T."/>
            <person name="Frey K.G."/>
            <person name="Gunde-Cimerman N."/>
            <person name="Dugan L."/>
            <person name="Daly M.J."/>
        </authorList>
    </citation>
    <scope>NUCLEOTIDE SEQUENCE [LARGE SCALE GENOMIC DNA]</scope>
    <source>
        <strain evidence="4 5">MD1149</strain>
    </source>
</reference>
<dbReference type="SUPFAM" id="SSF63491">
    <property type="entry name" value="BAG domain"/>
    <property type="match status" value="1"/>
</dbReference>
<feature type="coiled-coil region" evidence="1">
    <location>
        <begin position="33"/>
        <end position="83"/>
    </location>
</feature>
<dbReference type="STRING" id="741276.A0A2S5BDI5"/>
<feature type="domain" description="BAG" evidence="3">
    <location>
        <begin position="288"/>
        <end position="336"/>
    </location>
</feature>
<feature type="region of interest" description="Disordered" evidence="2">
    <location>
        <begin position="517"/>
        <end position="619"/>
    </location>
</feature>
<organism evidence="4 5">
    <name type="scientific">Rhodotorula taiwanensis</name>
    <dbReference type="NCBI Taxonomy" id="741276"/>
    <lineage>
        <taxon>Eukaryota</taxon>
        <taxon>Fungi</taxon>
        <taxon>Dikarya</taxon>
        <taxon>Basidiomycota</taxon>
        <taxon>Pucciniomycotina</taxon>
        <taxon>Microbotryomycetes</taxon>
        <taxon>Sporidiobolales</taxon>
        <taxon>Sporidiobolaceae</taxon>
        <taxon>Rhodotorula</taxon>
    </lineage>
</organism>
<evidence type="ECO:0000313" key="4">
    <source>
        <dbReference type="EMBL" id="POY74813.1"/>
    </source>
</evidence>
<feature type="compositionally biased region" description="Low complexity" evidence="2">
    <location>
        <begin position="430"/>
        <end position="442"/>
    </location>
</feature>
<feature type="compositionally biased region" description="Polar residues" evidence="2">
    <location>
        <begin position="443"/>
        <end position="460"/>
    </location>
</feature>
<evidence type="ECO:0000256" key="1">
    <source>
        <dbReference type="SAM" id="Coils"/>
    </source>
</evidence>
<dbReference type="InterPro" id="IPR036533">
    <property type="entry name" value="BAG_dom_sf"/>
</dbReference>